<gene>
    <name evidence="1" type="ORF">AWE51_24310</name>
</gene>
<dbReference type="RefSeq" id="WP_066313371.1">
    <property type="nucleotide sequence ID" value="NZ_LQRT01000010.1"/>
</dbReference>
<dbReference type="AlphaFoldDB" id="A0A163AZJ0"/>
<dbReference type="EMBL" id="LQRT01000010">
    <property type="protein sequence ID" value="KZS40927.1"/>
    <property type="molecule type" value="Genomic_DNA"/>
</dbReference>
<keyword evidence="2" id="KW-1185">Reference proteome</keyword>
<accession>A0A163AZJ0</accession>
<dbReference type="Proteomes" id="UP000076715">
    <property type="component" value="Unassembled WGS sequence"/>
</dbReference>
<evidence type="ECO:0000313" key="1">
    <source>
        <dbReference type="EMBL" id="KZS40927.1"/>
    </source>
</evidence>
<name>A0A163AZJ0_9FLAO</name>
<reference evidence="1 2" key="1">
    <citation type="submission" date="2016-01" db="EMBL/GenBank/DDBJ databases">
        <title>The draft genome sequence of Aquimarina sp. RZW4-3-2.</title>
        <authorList>
            <person name="Wang Y."/>
        </authorList>
    </citation>
    <scope>NUCLEOTIDE SEQUENCE [LARGE SCALE GENOMIC DNA]</scope>
    <source>
        <strain evidence="1 2">RZW4-3-2</strain>
    </source>
</reference>
<protein>
    <submittedName>
        <fullName evidence="1">Uncharacterized protein</fullName>
    </submittedName>
</protein>
<dbReference type="OrthoDB" id="5518630at2"/>
<dbReference type="Pfam" id="PF19267">
    <property type="entry name" value="CIS_spike_tip"/>
    <property type="match status" value="1"/>
</dbReference>
<evidence type="ECO:0000313" key="2">
    <source>
        <dbReference type="Proteomes" id="UP000076715"/>
    </source>
</evidence>
<sequence>MDLIIMDGDTVQFSTIGAITLLPPMPTTVIKASGETTINGKKVCVEGDEKKVEIANCSYIIPPFTIPGSGTLKINNLAPNQLTQKSKSDNKSLILKGKLFIAIFEVKSPAKQPPPVNAPDPLPMHIGTGKLIPNNIKIKAT</sequence>
<dbReference type="InterPro" id="IPR045362">
    <property type="entry name" value="CIS_spike_tip"/>
</dbReference>
<comment type="caution">
    <text evidence="1">The sequence shown here is derived from an EMBL/GenBank/DDBJ whole genome shotgun (WGS) entry which is preliminary data.</text>
</comment>
<organism evidence="1 2">
    <name type="scientific">Aquimarina aggregata</name>
    <dbReference type="NCBI Taxonomy" id="1642818"/>
    <lineage>
        <taxon>Bacteria</taxon>
        <taxon>Pseudomonadati</taxon>
        <taxon>Bacteroidota</taxon>
        <taxon>Flavobacteriia</taxon>
        <taxon>Flavobacteriales</taxon>
        <taxon>Flavobacteriaceae</taxon>
        <taxon>Aquimarina</taxon>
    </lineage>
</organism>
<dbReference type="STRING" id="1642818.AWE51_24310"/>
<proteinExistence type="predicted"/>